<sequence>MAYFSYATDILGNQQGGRTVRHAQAMILAALYIGQFAHILESRSWINSACRVVMVLIKADYNKLHRQFYRFGEDKEVLSAKERYRLNLVLCAYWTCLQLESDILAELSTLSPSDITAFQNEMMYPAGVCDYFAVDGQWTEIIWLRVILNEAHNALYGASGNKNFDPSNVKDVTDHAKTHIDI</sequence>
<comment type="caution">
    <text evidence="1">The sequence shown here is derived from an EMBL/GenBank/DDBJ whole genome shotgun (WGS) entry which is preliminary data.</text>
</comment>
<accession>A0A9P4GVR3</accession>
<evidence type="ECO:0000313" key="2">
    <source>
        <dbReference type="Proteomes" id="UP000799777"/>
    </source>
</evidence>
<dbReference type="AlphaFoldDB" id="A0A9P4GVR3"/>
<evidence type="ECO:0000313" key="1">
    <source>
        <dbReference type="EMBL" id="KAF2022445.1"/>
    </source>
</evidence>
<dbReference type="PANTHER" id="PTHR47785:SF4">
    <property type="entry name" value="ZN(II)2CYS6 TRANSCRIPTION FACTOR (EUROFUNG)"/>
    <property type="match status" value="1"/>
</dbReference>
<reference evidence="1" key="1">
    <citation type="journal article" date="2020" name="Stud. Mycol.">
        <title>101 Dothideomycetes genomes: a test case for predicting lifestyles and emergence of pathogens.</title>
        <authorList>
            <person name="Haridas S."/>
            <person name="Albert R."/>
            <person name="Binder M."/>
            <person name="Bloem J."/>
            <person name="Labutti K."/>
            <person name="Salamov A."/>
            <person name="Andreopoulos B."/>
            <person name="Baker S."/>
            <person name="Barry K."/>
            <person name="Bills G."/>
            <person name="Bluhm B."/>
            <person name="Cannon C."/>
            <person name="Castanera R."/>
            <person name="Culley D."/>
            <person name="Daum C."/>
            <person name="Ezra D."/>
            <person name="Gonzalez J."/>
            <person name="Henrissat B."/>
            <person name="Kuo A."/>
            <person name="Liang C."/>
            <person name="Lipzen A."/>
            <person name="Lutzoni F."/>
            <person name="Magnuson J."/>
            <person name="Mondo S."/>
            <person name="Nolan M."/>
            <person name="Ohm R."/>
            <person name="Pangilinan J."/>
            <person name="Park H.-J."/>
            <person name="Ramirez L."/>
            <person name="Alfaro M."/>
            <person name="Sun H."/>
            <person name="Tritt A."/>
            <person name="Yoshinaga Y."/>
            <person name="Zwiers L.-H."/>
            <person name="Turgeon B."/>
            <person name="Goodwin S."/>
            <person name="Spatafora J."/>
            <person name="Crous P."/>
            <person name="Grigoriev I."/>
        </authorList>
    </citation>
    <scope>NUCLEOTIDE SEQUENCE</scope>
    <source>
        <strain evidence="1">CBS 110217</strain>
    </source>
</reference>
<name>A0A9P4GVR3_9PLEO</name>
<dbReference type="OrthoDB" id="5244761at2759"/>
<dbReference type="InterPro" id="IPR053181">
    <property type="entry name" value="EcdB-like_regulator"/>
</dbReference>
<protein>
    <submittedName>
        <fullName evidence="1">Uncharacterized protein</fullName>
    </submittedName>
</protein>
<proteinExistence type="predicted"/>
<organism evidence="1 2">
    <name type="scientific">Setomelanomma holmii</name>
    <dbReference type="NCBI Taxonomy" id="210430"/>
    <lineage>
        <taxon>Eukaryota</taxon>
        <taxon>Fungi</taxon>
        <taxon>Dikarya</taxon>
        <taxon>Ascomycota</taxon>
        <taxon>Pezizomycotina</taxon>
        <taxon>Dothideomycetes</taxon>
        <taxon>Pleosporomycetidae</taxon>
        <taxon>Pleosporales</taxon>
        <taxon>Pleosporineae</taxon>
        <taxon>Phaeosphaeriaceae</taxon>
        <taxon>Setomelanomma</taxon>
    </lineage>
</organism>
<keyword evidence="2" id="KW-1185">Reference proteome</keyword>
<dbReference type="Proteomes" id="UP000799777">
    <property type="component" value="Unassembled WGS sequence"/>
</dbReference>
<gene>
    <name evidence="1" type="ORF">EK21DRAFT_119783</name>
</gene>
<dbReference type="PANTHER" id="PTHR47785">
    <property type="entry name" value="ZN(II)2CYS6 TRANSCRIPTION FACTOR (EUROFUNG)-RELATED-RELATED"/>
    <property type="match status" value="1"/>
</dbReference>
<dbReference type="EMBL" id="ML978676">
    <property type="protein sequence ID" value="KAF2022445.1"/>
    <property type="molecule type" value="Genomic_DNA"/>
</dbReference>